<keyword evidence="2" id="KW-1015">Disulfide bond</keyword>
<feature type="disulfide bond" evidence="2">
    <location>
        <begin position="64"/>
        <end position="74"/>
    </location>
</feature>
<protein>
    <submittedName>
        <fullName evidence="5">Lectin</fullName>
    </submittedName>
</protein>
<organism evidence="5">
    <name type="scientific">Streptomyces sp. R21</name>
    <dbReference type="NCBI Taxonomy" id="3238627"/>
    <lineage>
        <taxon>Bacteria</taxon>
        <taxon>Bacillati</taxon>
        <taxon>Actinomycetota</taxon>
        <taxon>Actinomycetes</taxon>
        <taxon>Kitasatosporales</taxon>
        <taxon>Streptomycetaceae</taxon>
        <taxon>Streptomyces</taxon>
    </lineage>
</organism>
<dbReference type="SUPFAM" id="SSF50370">
    <property type="entry name" value="Ricin B-like lectins"/>
    <property type="match status" value="1"/>
</dbReference>
<evidence type="ECO:0000256" key="1">
    <source>
        <dbReference type="PIRSR" id="PIRSR638964-1"/>
    </source>
</evidence>
<dbReference type="InterPro" id="IPR015289">
    <property type="entry name" value="A-L-arabinofuranosidase_B_cat"/>
</dbReference>
<evidence type="ECO:0000259" key="4">
    <source>
        <dbReference type="SMART" id="SM00458"/>
    </source>
</evidence>
<feature type="signal peptide" evidence="3">
    <location>
        <begin position="1"/>
        <end position="32"/>
    </location>
</feature>
<accession>A0AB39P331</accession>
<dbReference type="GO" id="GO:0019566">
    <property type="term" value="P:arabinose metabolic process"/>
    <property type="evidence" value="ECO:0007669"/>
    <property type="project" value="InterPro"/>
</dbReference>
<dbReference type="PROSITE" id="PS50231">
    <property type="entry name" value="RICIN_B_LECTIN"/>
    <property type="match status" value="1"/>
</dbReference>
<feature type="active site" description="Nucleophile" evidence="1">
    <location>
        <position position="264"/>
    </location>
</feature>
<gene>
    <name evidence="5" type="ORF">AB5J56_05725</name>
</gene>
<dbReference type="InterPro" id="IPR035992">
    <property type="entry name" value="Ricin_B-like_lectins"/>
</dbReference>
<dbReference type="Gene3D" id="2.60.120.200">
    <property type="match status" value="1"/>
</dbReference>
<dbReference type="InterPro" id="IPR013320">
    <property type="entry name" value="ConA-like_dom_sf"/>
</dbReference>
<dbReference type="AlphaFoldDB" id="A0AB39P331"/>
<evidence type="ECO:0000256" key="3">
    <source>
        <dbReference type="SAM" id="SignalP"/>
    </source>
</evidence>
<dbReference type="GO" id="GO:0031221">
    <property type="term" value="P:arabinan metabolic process"/>
    <property type="evidence" value="ECO:0007669"/>
    <property type="project" value="InterPro"/>
</dbReference>
<dbReference type="Pfam" id="PF00652">
    <property type="entry name" value="Ricin_B_lectin"/>
    <property type="match status" value="1"/>
</dbReference>
<evidence type="ECO:0000313" key="5">
    <source>
        <dbReference type="EMBL" id="XDQ24230.1"/>
    </source>
</evidence>
<reference evidence="5" key="1">
    <citation type="submission" date="2024-07" db="EMBL/GenBank/DDBJ databases">
        <authorList>
            <person name="Yu S.T."/>
        </authorList>
    </citation>
    <scope>NUCLEOTIDE SEQUENCE</scope>
    <source>
        <strain evidence="5">R21</strain>
    </source>
</reference>
<dbReference type="NCBIfam" id="NF035930">
    <property type="entry name" value="lectin_2"/>
    <property type="match status" value="1"/>
</dbReference>
<dbReference type="SMART" id="SM00458">
    <property type="entry name" value="RICIN"/>
    <property type="match status" value="1"/>
</dbReference>
<feature type="domain" description="Ricin B lectin" evidence="4">
    <location>
        <begin position="385"/>
        <end position="514"/>
    </location>
</feature>
<dbReference type="Pfam" id="PF09206">
    <property type="entry name" value="ArabFuran-catal"/>
    <property type="match status" value="1"/>
</dbReference>
<dbReference type="EMBL" id="CP163435">
    <property type="protein sequence ID" value="XDQ24230.1"/>
    <property type="molecule type" value="Genomic_DNA"/>
</dbReference>
<feature type="chain" id="PRO_5044203001" evidence="3">
    <location>
        <begin position="33"/>
        <end position="514"/>
    </location>
</feature>
<dbReference type="SUPFAM" id="SSF49899">
    <property type="entry name" value="Concanavalin A-like lectins/glucanases"/>
    <property type="match status" value="1"/>
</dbReference>
<name>A0AB39P331_9ACTN</name>
<dbReference type="Gene3D" id="2.80.10.50">
    <property type="match status" value="2"/>
</dbReference>
<dbReference type="InterPro" id="IPR000772">
    <property type="entry name" value="Ricin_B_lectin"/>
</dbReference>
<dbReference type="RefSeq" id="WP_369230688.1">
    <property type="nucleotide sequence ID" value="NZ_CP163435.1"/>
</dbReference>
<feature type="active site" description="Proton donor" evidence="1">
    <location>
        <position position="340"/>
    </location>
</feature>
<dbReference type="PANTHER" id="PTHR39447:SF2">
    <property type="entry name" value="ALPHA-L-ARABINOFURANOSIDASE B"/>
    <property type="match status" value="1"/>
</dbReference>
<dbReference type="GO" id="GO:0046556">
    <property type="term" value="F:alpha-L-arabinofuranosidase activity"/>
    <property type="evidence" value="ECO:0007669"/>
    <property type="project" value="InterPro"/>
</dbReference>
<proteinExistence type="predicted"/>
<sequence>MLKPATDRRRRRFTAVYLFALALVLAAFGAPAFATSARTGTTATARVAAAHTANTPAADASLPCDLYAAGGTPCVTAHATTRALFASYNGPLYQIQRASDHSYRDIGVLSAGGYADAASQVSFCAGTSCTITKIYDQTAKHNDLPISWGGFWKGPGPNGSDVGADAMALPVTAAGHQVFGVKVTPGVGYRIDHASGVATGSQPEGIYMVTSSNYTNQWCCFDYGSGENSHTDTGNATMNAIYWGNACWFNGCTGTGPWVEADLENGMFHTNTGSNKDPNNPGVHYPFVSAWLKNNGTTNFTLKYGNGSSGGLTTTFSGPLPNGYSPMKVDSSVLLGTGGDNSPSGVGEFFEGAMTAGYPSDATENAVQAAITAAGYGGGSGGGTTGALHAVGAGRCLDVPSASTTPGTQTQIWDCNGAANQTWSQTSSHELTVYSGSSRLCLDASNRGTSSGTKVITWTCNGQNNQQWNLNANGTVTSAQSGLCLDVSGAAAANGTPVQLWTCNGGSNQQWSLS</sequence>
<feature type="disulfide bond" evidence="2">
    <location>
        <begin position="124"/>
        <end position="129"/>
    </location>
</feature>
<dbReference type="PANTHER" id="PTHR39447">
    <property type="entry name" value="ALPHA-L-ARABINOFURANOSIDASE B"/>
    <property type="match status" value="1"/>
</dbReference>
<evidence type="ECO:0000256" key="2">
    <source>
        <dbReference type="PIRSR" id="PIRSR638964-3"/>
    </source>
</evidence>
<keyword evidence="3" id="KW-0732">Signal</keyword>
<dbReference type="GO" id="GO:0045490">
    <property type="term" value="P:pectin catabolic process"/>
    <property type="evidence" value="ECO:0007669"/>
    <property type="project" value="TreeGrafter"/>
</dbReference>
<feature type="disulfide bond" evidence="2">
    <location>
        <begin position="219"/>
        <end position="220"/>
    </location>
</feature>
<dbReference type="CDD" id="cd23418">
    <property type="entry name" value="beta-trefoil_Ricin_XLN-like"/>
    <property type="match status" value="1"/>
</dbReference>
<dbReference type="InterPro" id="IPR038964">
    <property type="entry name" value="ABFB"/>
</dbReference>